<gene>
    <name evidence="1" type="ORF">AbraCBS73388_004425</name>
</gene>
<proteinExistence type="predicted"/>
<comment type="caution">
    <text evidence="1">The sequence shown here is derived from an EMBL/GenBank/DDBJ whole genome shotgun (WGS) entry which is preliminary data.</text>
</comment>
<name>A0A9W6DRW3_9EURO</name>
<dbReference type="EMBL" id="BROQ01000200">
    <property type="protein sequence ID" value="GKZ27319.1"/>
    <property type="molecule type" value="Genomic_DNA"/>
</dbReference>
<sequence>MEASANGRQESTPRKTEATEDIIFTTNKTLNDVMRLLIFNWLYEQEDGFMFPSLTDDNEGHWESKIQENNRTSISENLDLALRIIARVEKASDLGIDWIAPHDQQHLRQALREDEDGIPYGGLVDLDQLNEYIGREYGQVIVSKIERVGDEKSADEEVKKSADEKVEKDKPMWGKHRLGVLYPLENKNLRNVELEYLKPKKQKERGEEGCGDVKTKEVKTEDLKTEDLKPEDLKLEDLTIT</sequence>
<dbReference type="Proteomes" id="UP001143548">
    <property type="component" value="Unassembled WGS sequence"/>
</dbReference>
<organism evidence="1 2">
    <name type="scientific">Aspergillus brasiliensis</name>
    <dbReference type="NCBI Taxonomy" id="319629"/>
    <lineage>
        <taxon>Eukaryota</taxon>
        <taxon>Fungi</taxon>
        <taxon>Dikarya</taxon>
        <taxon>Ascomycota</taxon>
        <taxon>Pezizomycotina</taxon>
        <taxon>Eurotiomycetes</taxon>
        <taxon>Eurotiomycetidae</taxon>
        <taxon>Eurotiales</taxon>
        <taxon>Aspergillaceae</taxon>
        <taxon>Aspergillus</taxon>
        <taxon>Aspergillus subgen. Circumdati</taxon>
    </lineage>
</organism>
<evidence type="ECO:0000313" key="1">
    <source>
        <dbReference type="EMBL" id="GKZ27319.1"/>
    </source>
</evidence>
<evidence type="ECO:0000313" key="2">
    <source>
        <dbReference type="Proteomes" id="UP001143548"/>
    </source>
</evidence>
<protein>
    <submittedName>
        <fullName evidence="1">Uncharacterized protein</fullName>
    </submittedName>
</protein>
<reference evidence="1" key="1">
    <citation type="submission" date="2022-07" db="EMBL/GenBank/DDBJ databases">
        <title>Taxonomy of Aspergillus series Nigri: significant species reduction supported by multi-species coalescent approaches.</title>
        <authorList>
            <person name="Bian C."/>
            <person name="Kusuya Y."/>
            <person name="Sklenar F."/>
            <person name="D'hooge E."/>
            <person name="Yaguchi T."/>
            <person name="Takahashi H."/>
            <person name="Hubka V."/>
        </authorList>
    </citation>
    <scope>NUCLEOTIDE SEQUENCE</scope>
    <source>
        <strain evidence="1">CBS 733.88</strain>
    </source>
</reference>
<accession>A0A9W6DRW3</accession>
<dbReference type="AlphaFoldDB" id="A0A9W6DRW3"/>